<evidence type="ECO:0000313" key="2">
    <source>
        <dbReference type="EMBL" id="SNC64231.1"/>
    </source>
</evidence>
<sequence>MTVSDVLLRDPRPGDIDSLLEYRNLPEVNRWMVATHEEPSELRTRWEGITASETDFSCVAEVDGEHAGVGFLEIIDGSGQPGAPRRTEALVGYMVRPGFEGRGIATSIARGIVEAAFVHLGVRRVIAGCYADNLASVRVLEKAGLRREQYGRQDSWHAELGWIDGCWYGLLAEEWVNAPSEGRGLGS</sequence>
<keyword evidence="2" id="KW-0808">Transferase</keyword>
<dbReference type="OrthoDB" id="9132139at2"/>
<proteinExistence type="predicted"/>
<gene>
    <name evidence="2" type="ORF">SAMN05445756_1070</name>
</gene>
<dbReference type="PANTHER" id="PTHR43792">
    <property type="entry name" value="GNAT FAMILY, PUTATIVE (AFU_ORTHOLOGUE AFUA_3G00765)-RELATED-RELATED"/>
    <property type="match status" value="1"/>
</dbReference>
<accession>A0A212TEH4</accession>
<dbReference type="EMBL" id="FYEZ01000001">
    <property type="protein sequence ID" value="SNC64231.1"/>
    <property type="molecule type" value="Genomic_DNA"/>
</dbReference>
<dbReference type="InterPro" id="IPR000182">
    <property type="entry name" value="GNAT_dom"/>
</dbReference>
<dbReference type="Proteomes" id="UP000198122">
    <property type="component" value="Unassembled WGS sequence"/>
</dbReference>
<dbReference type="GO" id="GO:0016747">
    <property type="term" value="F:acyltransferase activity, transferring groups other than amino-acyl groups"/>
    <property type="evidence" value="ECO:0007669"/>
    <property type="project" value="InterPro"/>
</dbReference>
<dbReference type="RefSeq" id="WP_088817969.1">
    <property type="nucleotide sequence ID" value="NZ_FYEZ01000001.1"/>
</dbReference>
<reference evidence="2 3" key="1">
    <citation type="submission" date="2017-06" db="EMBL/GenBank/DDBJ databases">
        <authorList>
            <person name="Kim H.J."/>
            <person name="Triplett B.A."/>
        </authorList>
    </citation>
    <scope>NUCLEOTIDE SEQUENCE [LARGE SCALE GENOMIC DNA]</scope>
    <source>
        <strain evidence="2 3">DSM 22179</strain>
    </source>
</reference>
<feature type="domain" description="N-acetyltransferase" evidence="1">
    <location>
        <begin position="6"/>
        <end position="173"/>
    </location>
</feature>
<name>A0A212TEH4_9MICO</name>
<dbReference type="Gene3D" id="3.40.630.30">
    <property type="match status" value="1"/>
</dbReference>
<protein>
    <submittedName>
        <fullName evidence="2">Protein N-acetyltransferase, RimJ/RimL family</fullName>
    </submittedName>
</protein>
<dbReference type="SUPFAM" id="SSF55729">
    <property type="entry name" value="Acyl-CoA N-acyltransferases (Nat)"/>
    <property type="match status" value="1"/>
</dbReference>
<keyword evidence="3" id="KW-1185">Reference proteome</keyword>
<dbReference type="InterPro" id="IPR051531">
    <property type="entry name" value="N-acetyltransferase"/>
</dbReference>
<dbReference type="Pfam" id="PF13302">
    <property type="entry name" value="Acetyltransf_3"/>
    <property type="match status" value="1"/>
</dbReference>
<dbReference type="AlphaFoldDB" id="A0A212TEH4"/>
<dbReference type="PROSITE" id="PS51186">
    <property type="entry name" value="GNAT"/>
    <property type="match status" value="1"/>
</dbReference>
<evidence type="ECO:0000259" key="1">
    <source>
        <dbReference type="PROSITE" id="PS51186"/>
    </source>
</evidence>
<organism evidence="2 3">
    <name type="scientific">Kytococcus aerolatus</name>
    <dbReference type="NCBI Taxonomy" id="592308"/>
    <lineage>
        <taxon>Bacteria</taxon>
        <taxon>Bacillati</taxon>
        <taxon>Actinomycetota</taxon>
        <taxon>Actinomycetes</taxon>
        <taxon>Micrococcales</taxon>
        <taxon>Kytococcaceae</taxon>
        <taxon>Kytococcus</taxon>
    </lineage>
</organism>
<dbReference type="InterPro" id="IPR016181">
    <property type="entry name" value="Acyl_CoA_acyltransferase"/>
</dbReference>
<evidence type="ECO:0000313" key="3">
    <source>
        <dbReference type="Proteomes" id="UP000198122"/>
    </source>
</evidence>